<protein>
    <submittedName>
        <fullName evidence="8">Transcriptional regulatory protein ZraR</fullName>
    </submittedName>
</protein>
<dbReference type="PROSITE" id="PS50110">
    <property type="entry name" value="RESPONSE_REGULATORY"/>
    <property type="match status" value="1"/>
</dbReference>
<reference evidence="8" key="1">
    <citation type="submission" date="2019-11" db="EMBL/GenBank/DDBJ databases">
        <authorList>
            <person name="Feng L."/>
        </authorList>
    </citation>
    <scope>NUCLEOTIDE SEQUENCE</scope>
    <source>
        <strain evidence="8">BuniformisLFYP32</strain>
    </source>
</reference>
<dbReference type="EMBL" id="CACRTC010000025">
    <property type="protein sequence ID" value="VYT24642.1"/>
    <property type="molecule type" value="Genomic_DNA"/>
</dbReference>
<dbReference type="PROSITE" id="PS00688">
    <property type="entry name" value="SIGMA54_INTERACT_3"/>
    <property type="match status" value="1"/>
</dbReference>
<dbReference type="Gene3D" id="1.10.8.60">
    <property type="match status" value="1"/>
</dbReference>
<dbReference type="PRINTS" id="PR01590">
    <property type="entry name" value="HTHFIS"/>
</dbReference>
<gene>
    <name evidence="8" type="primary">zraR_4</name>
    <name evidence="8" type="ORF">BULFYP32_02501</name>
</gene>
<dbReference type="FunFam" id="3.40.50.300:FF:000006">
    <property type="entry name" value="DNA-binding transcriptional regulator NtrC"/>
    <property type="match status" value="1"/>
</dbReference>
<dbReference type="Gene3D" id="1.10.10.60">
    <property type="entry name" value="Homeodomain-like"/>
    <property type="match status" value="1"/>
</dbReference>
<dbReference type="SUPFAM" id="SSF46689">
    <property type="entry name" value="Homeodomain-like"/>
    <property type="match status" value="1"/>
</dbReference>
<dbReference type="Pfam" id="PF02954">
    <property type="entry name" value="HTH_8"/>
    <property type="match status" value="1"/>
</dbReference>
<dbReference type="InterPro" id="IPR027417">
    <property type="entry name" value="P-loop_NTPase"/>
</dbReference>
<dbReference type="InterPro" id="IPR002197">
    <property type="entry name" value="HTH_Fis"/>
</dbReference>
<evidence type="ECO:0000256" key="1">
    <source>
        <dbReference type="ARBA" id="ARBA00022741"/>
    </source>
</evidence>
<dbReference type="PANTHER" id="PTHR32071:SF113">
    <property type="entry name" value="ALGINATE BIOSYNTHESIS TRANSCRIPTIONAL REGULATORY PROTEIN ALGB"/>
    <property type="match status" value="1"/>
</dbReference>
<feature type="domain" description="Sigma-54 factor interaction" evidence="6">
    <location>
        <begin position="187"/>
        <end position="416"/>
    </location>
</feature>
<dbReference type="GO" id="GO:0006355">
    <property type="term" value="P:regulation of DNA-templated transcription"/>
    <property type="evidence" value="ECO:0007669"/>
    <property type="project" value="InterPro"/>
</dbReference>
<evidence type="ECO:0000259" key="7">
    <source>
        <dbReference type="PROSITE" id="PS50110"/>
    </source>
</evidence>
<keyword evidence="4" id="KW-0804">Transcription</keyword>
<dbReference type="InterPro" id="IPR001789">
    <property type="entry name" value="Sig_transdc_resp-reg_receiver"/>
</dbReference>
<evidence type="ECO:0000313" key="8">
    <source>
        <dbReference type="EMBL" id="VYT24642.1"/>
    </source>
</evidence>
<dbReference type="GO" id="GO:0000160">
    <property type="term" value="P:phosphorelay signal transduction system"/>
    <property type="evidence" value="ECO:0007669"/>
    <property type="project" value="InterPro"/>
</dbReference>
<feature type="modified residue" description="4-aspartylphosphate" evidence="5">
    <location>
        <position position="86"/>
    </location>
</feature>
<dbReference type="Gene3D" id="3.40.50.300">
    <property type="entry name" value="P-loop containing nucleotide triphosphate hydrolases"/>
    <property type="match status" value="1"/>
</dbReference>
<keyword evidence="3" id="KW-0805">Transcription regulation</keyword>
<dbReference type="Pfam" id="PF00072">
    <property type="entry name" value="Response_reg"/>
    <property type="match status" value="1"/>
</dbReference>
<dbReference type="PROSITE" id="PS50045">
    <property type="entry name" value="SIGMA54_INTERACT_4"/>
    <property type="match status" value="1"/>
</dbReference>
<dbReference type="GO" id="GO:0005524">
    <property type="term" value="F:ATP binding"/>
    <property type="evidence" value="ECO:0007669"/>
    <property type="project" value="UniProtKB-KW"/>
</dbReference>
<dbReference type="GO" id="GO:0043565">
    <property type="term" value="F:sequence-specific DNA binding"/>
    <property type="evidence" value="ECO:0007669"/>
    <property type="project" value="InterPro"/>
</dbReference>
<evidence type="ECO:0000256" key="2">
    <source>
        <dbReference type="ARBA" id="ARBA00022840"/>
    </source>
</evidence>
<evidence type="ECO:0000259" key="6">
    <source>
        <dbReference type="PROSITE" id="PS50045"/>
    </source>
</evidence>
<proteinExistence type="predicted"/>
<keyword evidence="5" id="KW-0597">Phosphoprotein</keyword>
<dbReference type="InterPro" id="IPR025944">
    <property type="entry name" value="Sigma_54_int_dom_CS"/>
</dbReference>
<dbReference type="SMART" id="SM00382">
    <property type="entry name" value="AAA"/>
    <property type="match status" value="1"/>
</dbReference>
<keyword evidence="1" id="KW-0547">Nucleotide-binding</keyword>
<dbReference type="AlphaFoldDB" id="A0A6N2V6P5"/>
<sequence length="488" mass="55369">MHAQHMDIILIFARTRDVGLCRPCLHEKKTDMEQFGKILIVDDNEDVLFALNLLLEPYAEKIKVAVTPDRIEHFMTTFRPDIILLDMNFSRDAISGQEGFDSLKQILSIDPQAVVIFMTAYADTDKAVRAIKAGATDFIPKPWEKEKLLATLSSGMKLRRSRTEINLLKEQVEVLSNATAGGSEEIIIGDSPVMQQVFSTVEKLRDTDANILILGENGTGKDVIARMLYRNSPRYGKPFVTIDLGSIPEQLFESELFGYEKGAFTDARKAKVGRMEVATGGTLFLDEIGNLSLPMQAKLLTAIEKRCISRLGSTQATPIDVRLICATNADIRRLVDEGDFRQDLLYRINTIELHIPPLRERGNDILLLAEYFLQRYARKYQKEMRGLTREAKNKLLKYAWPGNVRELQHTVERAVILGDGSLLRPENFMFQASVSRQKKEEEVLNLEQLERQAVERAMRLSEGNVTRAAEYLGITRFALYRKLEKLGL</sequence>
<feature type="domain" description="Response regulatory" evidence="7">
    <location>
        <begin position="37"/>
        <end position="156"/>
    </location>
</feature>
<dbReference type="InterPro" id="IPR058031">
    <property type="entry name" value="AAA_lid_NorR"/>
</dbReference>
<evidence type="ECO:0000256" key="5">
    <source>
        <dbReference type="PROSITE-ProRule" id="PRU00169"/>
    </source>
</evidence>
<dbReference type="PANTHER" id="PTHR32071">
    <property type="entry name" value="TRANSCRIPTIONAL REGULATORY PROTEIN"/>
    <property type="match status" value="1"/>
</dbReference>
<accession>A0A6N2V6P5</accession>
<evidence type="ECO:0000256" key="4">
    <source>
        <dbReference type="ARBA" id="ARBA00023163"/>
    </source>
</evidence>
<dbReference type="SUPFAM" id="SSF52540">
    <property type="entry name" value="P-loop containing nucleoside triphosphate hydrolases"/>
    <property type="match status" value="1"/>
</dbReference>
<dbReference type="InterPro" id="IPR009057">
    <property type="entry name" value="Homeodomain-like_sf"/>
</dbReference>
<evidence type="ECO:0000256" key="3">
    <source>
        <dbReference type="ARBA" id="ARBA00023015"/>
    </source>
</evidence>
<dbReference type="Gene3D" id="3.40.50.2300">
    <property type="match status" value="1"/>
</dbReference>
<name>A0A6N2V6P5_BACUN</name>
<dbReference type="InterPro" id="IPR011006">
    <property type="entry name" value="CheY-like_superfamily"/>
</dbReference>
<organism evidence="8">
    <name type="scientific">Bacteroides uniformis</name>
    <dbReference type="NCBI Taxonomy" id="820"/>
    <lineage>
        <taxon>Bacteria</taxon>
        <taxon>Pseudomonadati</taxon>
        <taxon>Bacteroidota</taxon>
        <taxon>Bacteroidia</taxon>
        <taxon>Bacteroidales</taxon>
        <taxon>Bacteroidaceae</taxon>
        <taxon>Bacteroides</taxon>
    </lineage>
</organism>
<dbReference type="Pfam" id="PF25601">
    <property type="entry name" value="AAA_lid_14"/>
    <property type="match status" value="1"/>
</dbReference>
<dbReference type="InterPro" id="IPR003593">
    <property type="entry name" value="AAA+_ATPase"/>
</dbReference>
<dbReference type="InterPro" id="IPR002078">
    <property type="entry name" value="Sigma_54_int"/>
</dbReference>
<dbReference type="CDD" id="cd00009">
    <property type="entry name" value="AAA"/>
    <property type="match status" value="1"/>
</dbReference>
<dbReference type="SUPFAM" id="SSF52172">
    <property type="entry name" value="CheY-like"/>
    <property type="match status" value="1"/>
</dbReference>
<dbReference type="Pfam" id="PF00158">
    <property type="entry name" value="Sigma54_activat"/>
    <property type="match status" value="1"/>
</dbReference>
<keyword evidence="2" id="KW-0067">ATP-binding</keyword>
<dbReference type="SMART" id="SM00448">
    <property type="entry name" value="REC"/>
    <property type="match status" value="1"/>
</dbReference>